<dbReference type="EMBL" id="CALSDN010000007">
    <property type="protein sequence ID" value="CAH6721803.1"/>
    <property type="molecule type" value="Genomic_DNA"/>
</dbReference>
<reference evidence="1" key="1">
    <citation type="submission" date="2022-06" db="EMBL/GenBank/DDBJ databases">
        <authorList>
            <person name="Legras J.-L."/>
            <person name="Devillers H."/>
            <person name="Grondin C."/>
        </authorList>
    </citation>
    <scope>NUCLEOTIDE SEQUENCE</scope>
    <source>
        <strain evidence="1">CLIB 1444</strain>
    </source>
</reference>
<comment type="caution">
    <text evidence="1">The sequence shown here is derived from an EMBL/GenBank/DDBJ whole genome shotgun (WGS) entry which is preliminary data.</text>
</comment>
<dbReference type="Proteomes" id="UP001152531">
    <property type="component" value="Unassembled WGS sequence"/>
</dbReference>
<proteinExistence type="predicted"/>
<accession>A0ACA9YAE8</accession>
<sequence length="741" mass="85849">MFQKQEILPSSNPKSPFYNNLPNGDSKPIDELVVYFKNYKYLVRNLINYLKEMALIKEFESNLNFQLFNSYNANLNRIDKQERPNLNKSKSNSQILSRNKVTERTPSDRSVTDKVAPEKSFLDKAITEDSKFYETTNSLILNHHYNLYQSNLKHFKELNNKLIPKLENLHKNLTNKIKEIRSSLKNESFVNDSIKKEISKTGNILTKYIKSVEYYHNVDATLDTEEDEETIMEDPFLLKLKLNYQLKNQLIKENYLFAAFINLQNISKDLLTYILKDLTNLMEKIEKINSLKIRNLNFDVNKEWERFIVSSNSFLNIYKSTETNQKKEIRHFKDLVIPYSNSIHNKCIRFGIIYKKSKLLKNYNRYYYLLTCNFLHEFKIENMGNNSGTSTPNSLLSGSNSDSKNSNTPSINSPKNKLAIFINHNDIPEKSYSLNEFKIVVKNEGTLKFNLVSEEKSFSFKCNNSQDFRNWVQDLKDLLQFGDNFQERFDFVEKKLAKKQDLRSDSRNPLSLSSSSINLPHQSLQGVFTPQIRTPSSSGSDKNPFDQSFADKPGEKLVPTISNSSINTNAGIIDQNITELTNKLNHENYLKLQQEYLKQQQEIITQKLKETEVAKDEISHRNLQNHQLKQLHQQHGSQTSQFSQNSQTSNNSQNSIKSPLQSPRSPRSPNEFLVVHKPSNSISSLKSINSMDSIKSLNTSKINNFLQENENLIIPKFFISDDNDSNVHDANLPTHDTEVTP</sequence>
<evidence type="ECO:0000313" key="1">
    <source>
        <dbReference type="EMBL" id="CAH6721803.1"/>
    </source>
</evidence>
<keyword evidence="2" id="KW-1185">Reference proteome</keyword>
<evidence type="ECO:0000313" key="2">
    <source>
        <dbReference type="Proteomes" id="UP001152531"/>
    </source>
</evidence>
<gene>
    <name evidence="1" type="ORF">CLIB1444_07S02784</name>
</gene>
<protein>
    <submittedName>
        <fullName evidence="1">Uncharacterized protein</fullName>
    </submittedName>
</protein>
<organism evidence="1 2">
    <name type="scientific">[Candida] jaroonii</name>
    <dbReference type="NCBI Taxonomy" id="467808"/>
    <lineage>
        <taxon>Eukaryota</taxon>
        <taxon>Fungi</taxon>
        <taxon>Dikarya</taxon>
        <taxon>Ascomycota</taxon>
        <taxon>Saccharomycotina</taxon>
        <taxon>Pichiomycetes</taxon>
        <taxon>Debaryomycetaceae</taxon>
        <taxon>Yamadazyma</taxon>
    </lineage>
</organism>
<name>A0ACA9YAE8_9ASCO</name>